<evidence type="ECO:0000313" key="17">
    <source>
        <dbReference type="Proteomes" id="UP000095200"/>
    </source>
</evidence>
<evidence type="ECO:0000256" key="13">
    <source>
        <dbReference type="RuleBase" id="RU000504"/>
    </source>
</evidence>
<evidence type="ECO:0000256" key="12">
    <source>
        <dbReference type="NCBIfam" id="TIGR01064"/>
    </source>
</evidence>
<evidence type="ECO:0000259" key="14">
    <source>
        <dbReference type="Pfam" id="PF00224"/>
    </source>
</evidence>
<evidence type="ECO:0000256" key="1">
    <source>
        <dbReference type="ARBA" id="ARBA00004997"/>
    </source>
</evidence>
<comment type="similarity">
    <text evidence="2 13">Belongs to the pyruvate kinase family.</text>
</comment>
<dbReference type="EC" id="2.7.1.40" evidence="3 12"/>
<dbReference type="GO" id="GO:0016301">
    <property type="term" value="F:kinase activity"/>
    <property type="evidence" value="ECO:0007669"/>
    <property type="project" value="UniProtKB-KW"/>
</dbReference>
<keyword evidence="10 13" id="KW-0324">Glycolysis</keyword>
<protein>
    <recommendedName>
        <fullName evidence="3 12">Pyruvate kinase</fullName>
        <ecNumber evidence="3 12">2.7.1.40</ecNumber>
    </recommendedName>
</protein>
<dbReference type="GO" id="GO:0000287">
    <property type="term" value="F:magnesium ion binding"/>
    <property type="evidence" value="ECO:0007669"/>
    <property type="project" value="UniProtKB-UniRule"/>
</dbReference>
<dbReference type="AlphaFoldDB" id="A0A194AGX0"/>
<dbReference type="Pfam" id="PF00224">
    <property type="entry name" value="PK"/>
    <property type="match status" value="1"/>
</dbReference>
<dbReference type="InterPro" id="IPR001697">
    <property type="entry name" value="Pyr_Knase"/>
</dbReference>
<reference evidence="17" key="1">
    <citation type="submission" date="2016-06" db="EMBL/GenBank/DDBJ databases">
        <title>Draft genome sequence of Desulfoplanes formicivorans strain Pf12B.</title>
        <authorList>
            <person name="Watanabe M."/>
            <person name="Kojima H."/>
            <person name="Fukui M."/>
        </authorList>
    </citation>
    <scope>NUCLEOTIDE SEQUENCE [LARGE SCALE GENOMIC DNA]</scope>
    <source>
        <strain evidence="17">Pf12B</strain>
    </source>
</reference>
<feature type="domain" description="Pyruvate kinase barrel" evidence="14">
    <location>
        <begin position="2"/>
        <end position="326"/>
    </location>
</feature>
<dbReference type="Gene3D" id="2.40.33.10">
    <property type="entry name" value="PK beta-barrel domain-like"/>
    <property type="match status" value="1"/>
</dbReference>
<keyword evidence="8" id="KW-0067">ATP-binding</keyword>
<keyword evidence="6" id="KW-0547">Nucleotide-binding</keyword>
<keyword evidence="7 13" id="KW-0418">Kinase</keyword>
<keyword evidence="5" id="KW-0479">Metal-binding</keyword>
<dbReference type="Gene3D" id="3.20.20.60">
    <property type="entry name" value="Phosphoenolpyruvate-binding domains"/>
    <property type="match status" value="1"/>
</dbReference>
<dbReference type="STRING" id="1592317.DPF_1037"/>
<evidence type="ECO:0000256" key="10">
    <source>
        <dbReference type="ARBA" id="ARBA00023152"/>
    </source>
</evidence>
<evidence type="ECO:0000256" key="4">
    <source>
        <dbReference type="ARBA" id="ARBA00022679"/>
    </source>
</evidence>
<evidence type="ECO:0000256" key="11">
    <source>
        <dbReference type="ARBA" id="ARBA00023317"/>
    </source>
</evidence>
<dbReference type="InterPro" id="IPR040442">
    <property type="entry name" value="Pyrv_kinase-like_dom_sf"/>
</dbReference>
<evidence type="ECO:0000256" key="8">
    <source>
        <dbReference type="ARBA" id="ARBA00022840"/>
    </source>
</evidence>
<keyword evidence="4 13" id="KW-0808">Transferase</keyword>
<dbReference type="InterPro" id="IPR015793">
    <property type="entry name" value="Pyrv_Knase_brl"/>
</dbReference>
<evidence type="ECO:0000256" key="2">
    <source>
        <dbReference type="ARBA" id="ARBA00008663"/>
    </source>
</evidence>
<evidence type="ECO:0000313" key="16">
    <source>
        <dbReference type="EMBL" id="GAU08331.1"/>
    </source>
</evidence>
<dbReference type="OrthoDB" id="9812123at2"/>
<dbReference type="RefSeq" id="WP_069857822.1">
    <property type="nucleotide sequence ID" value="NZ_BDFE01000015.1"/>
</dbReference>
<dbReference type="Gene3D" id="3.40.1380.20">
    <property type="entry name" value="Pyruvate kinase, C-terminal domain"/>
    <property type="match status" value="1"/>
</dbReference>
<dbReference type="SUPFAM" id="SSF52935">
    <property type="entry name" value="PK C-terminal domain-like"/>
    <property type="match status" value="1"/>
</dbReference>
<dbReference type="InterPro" id="IPR015795">
    <property type="entry name" value="Pyrv_Knase_C"/>
</dbReference>
<evidence type="ECO:0000256" key="3">
    <source>
        <dbReference type="ARBA" id="ARBA00012142"/>
    </source>
</evidence>
<dbReference type="SUPFAM" id="SSF50800">
    <property type="entry name" value="PK beta-barrel domain-like"/>
    <property type="match status" value="1"/>
</dbReference>
<feature type="domain" description="Pyruvate kinase C-terminal" evidence="15">
    <location>
        <begin position="360"/>
        <end position="470"/>
    </location>
</feature>
<name>A0A194AGX0_9BACT</name>
<dbReference type="NCBIfam" id="NF004491">
    <property type="entry name" value="PRK05826.1"/>
    <property type="match status" value="1"/>
</dbReference>
<dbReference type="Pfam" id="PF02887">
    <property type="entry name" value="PK_C"/>
    <property type="match status" value="1"/>
</dbReference>
<evidence type="ECO:0000256" key="9">
    <source>
        <dbReference type="ARBA" id="ARBA00022842"/>
    </source>
</evidence>
<organism evidence="16 17">
    <name type="scientific">Desulfoplanes formicivorans</name>
    <dbReference type="NCBI Taxonomy" id="1592317"/>
    <lineage>
        <taxon>Bacteria</taxon>
        <taxon>Pseudomonadati</taxon>
        <taxon>Thermodesulfobacteriota</taxon>
        <taxon>Desulfovibrionia</taxon>
        <taxon>Desulfovibrionales</taxon>
        <taxon>Desulfoplanaceae</taxon>
        <taxon>Desulfoplanes</taxon>
    </lineage>
</organism>
<keyword evidence="11 16" id="KW-0670">Pyruvate</keyword>
<dbReference type="GO" id="GO:0004743">
    <property type="term" value="F:pyruvate kinase activity"/>
    <property type="evidence" value="ECO:0007669"/>
    <property type="project" value="UniProtKB-UniRule"/>
</dbReference>
<proteinExistence type="inferred from homology"/>
<comment type="caution">
    <text evidence="16">The sequence shown here is derived from an EMBL/GenBank/DDBJ whole genome shotgun (WGS) entry which is preliminary data.</text>
</comment>
<comment type="pathway">
    <text evidence="1 13">Carbohydrate degradation; glycolysis; pyruvate from D-glyceraldehyde 3-phosphate: step 5/5.</text>
</comment>
<dbReference type="GO" id="GO:0005524">
    <property type="term" value="F:ATP binding"/>
    <property type="evidence" value="ECO:0007669"/>
    <property type="project" value="UniProtKB-KW"/>
</dbReference>
<dbReference type="GO" id="GO:0030955">
    <property type="term" value="F:potassium ion binding"/>
    <property type="evidence" value="ECO:0007669"/>
    <property type="project" value="UniProtKB-UniRule"/>
</dbReference>
<evidence type="ECO:0000256" key="7">
    <source>
        <dbReference type="ARBA" id="ARBA00022777"/>
    </source>
</evidence>
<dbReference type="InterPro" id="IPR015813">
    <property type="entry name" value="Pyrv/PenolPyrv_kinase-like_dom"/>
</dbReference>
<accession>A0A194AGX0</accession>
<dbReference type="SUPFAM" id="SSF51621">
    <property type="entry name" value="Phosphoenolpyruvate/pyruvate domain"/>
    <property type="match status" value="1"/>
</dbReference>
<evidence type="ECO:0000256" key="5">
    <source>
        <dbReference type="ARBA" id="ARBA00022723"/>
    </source>
</evidence>
<dbReference type="UniPathway" id="UPA00109">
    <property type="reaction ID" value="UER00188"/>
</dbReference>
<dbReference type="InterPro" id="IPR036918">
    <property type="entry name" value="Pyrv_Knase_C_sf"/>
</dbReference>
<evidence type="ECO:0000256" key="6">
    <source>
        <dbReference type="ARBA" id="ARBA00022741"/>
    </source>
</evidence>
<dbReference type="PANTHER" id="PTHR11817">
    <property type="entry name" value="PYRUVATE KINASE"/>
    <property type="match status" value="1"/>
</dbReference>
<gene>
    <name evidence="16" type="ORF">DPF_1037</name>
</gene>
<comment type="catalytic activity">
    <reaction evidence="13">
        <text>pyruvate + ATP = phosphoenolpyruvate + ADP + H(+)</text>
        <dbReference type="Rhea" id="RHEA:18157"/>
        <dbReference type="ChEBI" id="CHEBI:15361"/>
        <dbReference type="ChEBI" id="CHEBI:15378"/>
        <dbReference type="ChEBI" id="CHEBI:30616"/>
        <dbReference type="ChEBI" id="CHEBI:58702"/>
        <dbReference type="ChEBI" id="CHEBI:456216"/>
        <dbReference type="EC" id="2.7.1.40"/>
    </reaction>
</comment>
<dbReference type="NCBIfam" id="TIGR01064">
    <property type="entry name" value="pyruv_kin"/>
    <property type="match status" value="1"/>
</dbReference>
<keyword evidence="17" id="KW-1185">Reference proteome</keyword>
<dbReference type="InterPro" id="IPR011037">
    <property type="entry name" value="Pyrv_Knase-like_insert_dom_sf"/>
</dbReference>
<evidence type="ECO:0000259" key="15">
    <source>
        <dbReference type="Pfam" id="PF02887"/>
    </source>
</evidence>
<dbReference type="EMBL" id="BDFE01000015">
    <property type="protein sequence ID" value="GAU08331.1"/>
    <property type="molecule type" value="Genomic_DNA"/>
</dbReference>
<sequence>MKTKIVATLGPASSNYETMKAMVQGGVRIFRLNFSHADAAFFAPTVKMIREIENELDIPLTALGDLCGPKIRIGKVQDSPLEIEKGWYVCLGLPEYREQAGRYPFLPLDFPELLKGLEVGMPVSLSDGLLTFTITRVMKKDACFLLQAHNGGLLTSNKGIFFPGKEHAISAITDKDRKDLDEGLEIGLDALAVSFVQTKDDIADAKALIARHGTWVPVVAKLERKNAMDNLQSIVDLADVIMVARGDLGLECPLASLPVLQNKIIRTCRHAQKASIVATQMLLSMVRNPIPTRAEAADVGNAIMDGADCVMLSEETAIGTYPVEAVNMIRDIAAQCEPYYLERIKGPYAPKQEKNPPKYLAYAACLLADNTEAAAIVSHSTTGSTARYLSSRRPVQDIDTLTSNPRVMRAMNFFWGVRPHLADTSLKAHVQRAERFIQTASHFDSGDKLVITSGEATPGQKKVQTNEIKVYVK</sequence>
<dbReference type="PRINTS" id="PR01050">
    <property type="entry name" value="PYRUVTKNASE"/>
</dbReference>
<dbReference type="Proteomes" id="UP000095200">
    <property type="component" value="Unassembled WGS sequence"/>
</dbReference>
<dbReference type="InterPro" id="IPR015806">
    <property type="entry name" value="Pyrv_Knase_insert_dom_sf"/>
</dbReference>
<keyword evidence="9 13" id="KW-0460">Magnesium</keyword>